<comment type="caution">
    <text evidence="1">The sequence shown here is derived from an EMBL/GenBank/DDBJ whole genome shotgun (WGS) entry which is preliminary data.</text>
</comment>
<accession>A0A3D8L261</accession>
<gene>
    <name evidence="1" type="ORF">DXT99_24615</name>
</gene>
<dbReference type="AlphaFoldDB" id="A0A3D8L261"/>
<evidence type="ECO:0000313" key="1">
    <source>
        <dbReference type="EMBL" id="RDV11446.1"/>
    </source>
</evidence>
<organism evidence="1 2">
    <name type="scientific">Pontibacter diazotrophicus</name>
    <dbReference type="NCBI Taxonomy" id="1400979"/>
    <lineage>
        <taxon>Bacteria</taxon>
        <taxon>Pseudomonadati</taxon>
        <taxon>Bacteroidota</taxon>
        <taxon>Cytophagia</taxon>
        <taxon>Cytophagales</taxon>
        <taxon>Hymenobacteraceae</taxon>
        <taxon>Pontibacter</taxon>
    </lineage>
</organism>
<keyword evidence="2" id="KW-1185">Reference proteome</keyword>
<reference evidence="2" key="1">
    <citation type="submission" date="2018-08" db="EMBL/GenBank/DDBJ databases">
        <authorList>
            <person name="Liu Z.-W."/>
            <person name="Du Z.-J."/>
        </authorList>
    </citation>
    <scope>NUCLEOTIDE SEQUENCE [LARGE SCALE GENOMIC DNA]</scope>
    <source>
        <strain evidence="2">H4X</strain>
    </source>
</reference>
<proteinExistence type="predicted"/>
<protein>
    <submittedName>
        <fullName evidence="1">Uncharacterized protein</fullName>
    </submittedName>
</protein>
<dbReference type="EMBL" id="QRGR01000042">
    <property type="protein sequence ID" value="RDV11446.1"/>
    <property type="molecule type" value="Genomic_DNA"/>
</dbReference>
<name>A0A3D8L261_9BACT</name>
<sequence length="78" mass="9180">MFVAYKLLYDNYEQLKIYTHAQKVAQLAKAQLEKRLFKESGYRLTIYLPGPLPKHRSGLCSLYFIKHQSEDKNSLTEL</sequence>
<dbReference type="Proteomes" id="UP000256708">
    <property type="component" value="Unassembled WGS sequence"/>
</dbReference>
<evidence type="ECO:0000313" key="2">
    <source>
        <dbReference type="Proteomes" id="UP000256708"/>
    </source>
</evidence>